<comment type="caution">
    <text evidence="2">The sequence shown here is derived from an EMBL/GenBank/DDBJ whole genome shotgun (WGS) entry which is preliminary data.</text>
</comment>
<dbReference type="InterPro" id="IPR056924">
    <property type="entry name" value="SH3_Tf2-1"/>
</dbReference>
<dbReference type="EMBL" id="BDDD01001344">
    <property type="protein sequence ID" value="GAV75296.1"/>
    <property type="molecule type" value="Genomic_DNA"/>
</dbReference>
<dbReference type="Pfam" id="PF24626">
    <property type="entry name" value="SH3_Tf2-1"/>
    <property type="match status" value="1"/>
</dbReference>
<evidence type="ECO:0000313" key="2">
    <source>
        <dbReference type="EMBL" id="GAV75296.1"/>
    </source>
</evidence>
<keyword evidence="3" id="KW-1185">Reference proteome</keyword>
<dbReference type="AlphaFoldDB" id="A0A1Q3C4T2"/>
<feature type="domain" description="Tf2-1-like SH3-like" evidence="1">
    <location>
        <begin position="2"/>
        <end position="38"/>
    </location>
</feature>
<reference evidence="3" key="1">
    <citation type="submission" date="2016-04" db="EMBL/GenBank/DDBJ databases">
        <title>Cephalotus genome sequencing.</title>
        <authorList>
            <person name="Fukushima K."/>
            <person name="Hasebe M."/>
            <person name="Fang X."/>
        </authorList>
    </citation>
    <scope>NUCLEOTIDE SEQUENCE [LARGE SCALE GENOMIC DNA]</scope>
    <source>
        <strain evidence="3">cv. St1</strain>
    </source>
</reference>
<accession>A0A1Q3C4T2</accession>
<dbReference type="InParanoid" id="A0A1Q3C4T2"/>
<proteinExistence type="predicted"/>
<protein>
    <recommendedName>
        <fullName evidence="1">Tf2-1-like SH3-like domain-containing protein</fullName>
    </recommendedName>
</protein>
<sequence length="107" mass="11881">MDGPFEVIERIGNNAYKLKLPGDYGVSATFNVEDLSRFEGDDFDLRANPIQLWENDIGDSMTQQVDPAHALSIFMFGANSLTLGLRHCCFMSNGCNGCSMLTWVKPN</sequence>
<name>A0A1Q3C4T2_CEPFO</name>
<evidence type="ECO:0000259" key="1">
    <source>
        <dbReference type="Pfam" id="PF24626"/>
    </source>
</evidence>
<evidence type="ECO:0000313" key="3">
    <source>
        <dbReference type="Proteomes" id="UP000187406"/>
    </source>
</evidence>
<dbReference type="OrthoDB" id="1721574at2759"/>
<gene>
    <name evidence="2" type="ORF">CFOL_v3_18775</name>
</gene>
<dbReference type="Proteomes" id="UP000187406">
    <property type="component" value="Unassembled WGS sequence"/>
</dbReference>
<organism evidence="2 3">
    <name type="scientific">Cephalotus follicularis</name>
    <name type="common">Albany pitcher plant</name>
    <dbReference type="NCBI Taxonomy" id="3775"/>
    <lineage>
        <taxon>Eukaryota</taxon>
        <taxon>Viridiplantae</taxon>
        <taxon>Streptophyta</taxon>
        <taxon>Embryophyta</taxon>
        <taxon>Tracheophyta</taxon>
        <taxon>Spermatophyta</taxon>
        <taxon>Magnoliopsida</taxon>
        <taxon>eudicotyledons</taxon>
        <taxon>Gunneridae</taxon>
        <taxon>Pentapetalae</taxon>
        <taxon>rosids</taxon>
        <taxon>fabids</taxon>
        <taxon>Oxalidales</taxon>
        <taxon>Cephalotaceae</taxon>
        <taxon>Cephalotus</taxon>
    </lineage>
</organism>